<evidence type="ECO:0000313" key="2">
    <source>
        <dbReference type="Proteomes" id="UP000199409"/>
    </source>
</evidence>
<dbReference type="AlphaFoldDB" id="A0A1H3WV51"/>
<evidence type="ECO:0000313" key="1">
    <source>
        <dbReference type="EMBL" id="SDZ90850.1"/>
    </source>
</evidence>
<protein>
    <submittedName>
        <fullName evidence="1">Uncharacterized protein</fullName>
    </submittedName>
</protein>
<reference evidence="1 2" key="1">
    <citation type="submission" date="2016-10" db="EMBL/GenBank/DDBJ databases">
        <authorList>
            <person name="de Groot N.N."/>
        </authorList>
    </citation>
    <scope>NUCLEOTIDE SEQUENCE [LARGE SCALE GENOMIC DNA]</scope>
    <source>
        <strain evidence="1 2">DSM 7343</strain>
    </source>
</reference>
<dbReference type="STRING" id="37625.SAMN05660420_00686"/>
<gene>
    <name evidence="1" type="ORF">SAMN05660420_00686</name>
</gene>
<keyword evidence="2" id="KW-1185">Reference proteome</keyword>
<accession>A0A1H3WV51</accession>
<sequence>MVVRASVFPAIFVGSIRSDWILYDIDPVITPPELLNFPKVKQDIQKFLFDCIFPTVFIDDLDLQS</sequence>
<dbReference type="Proteomes" id="UP000199409">
    <property type="component" value="Unassembled WGS sequence"/>
</dbReference>
<dbReference type="EMBL" id="FNQN01000002">
    <property type="protein sequence ID" value="SDZ90850.1"/>
    <property type="molecule type" value="Genomic_DNA"/>
</dbReference>
<proteinExistence type="predicted"/>
<organism evidence="1 2">
    <name type="scientific">Desulfuromusa kysingii</name>
    <dbReference type="NCBI Taxonomy" id="37625"/>
    <lineage>
        <taxon>Bacteria</taxon>
        <taxon>Pseudomonadati</taxon>
        <taxon>Thermodesulfobacteriota</taxon>
        <taxon>Desulfuromonadia</taxon>
        <taxon>Desulfuromonadales</taxon>
        <taxon>Geopsychrobacteraceae</taxon>
        <taxon>Desulfuromusa</taxon>
    </lineage>
</organism>
<name>A0A1H3WV51_9BACT</name>